<feature type="compositionally biased region" description="Gly residues" evidence="1">
    <location>
        <begin position="372"/>
        <end position="384"/>
    </location>
</feature>
<dbReference type="Proteomes" id="UP000830375">
    <property type="component" value="Unassembled WGS sequence"/>
</dbReference>
<reference evidence="2 3" key="1">
    <citation type="submission" date="2022-01" db="EMBL/GenBank/DDBJ databases">
        <title>A high-quality chromosome-level genome assembly of rohu carp, Labeo rohita.</title>
        <authorList>
            <person name="Arick M.A. II"/>
            <person name="Hsu C.-Y."/>
            <person name="Magbanua Z."/>
            <person name="Pechanova O."/>
            <person name="Grover C."/>
            <person name="Miller E."/>
            <person name="Thrash A."/>
            <person name="Ezzel L."/>
            <person name="Alam S."/>
            <person name="Benzie J."/>
            <person name="Hamilton M."/>
            <person name="Karsi A."/>
            <person name="Lawrence M.L."/>
            <person name="Peterson D.G."/>
        </authorList>
    </citation>
    <scope>NUCLEOTIDE SEQUENCE [LARGE SCALE GENOMIC DNA]</scope>
    <source>
        <strain evidence="3">BAU-BD-2019</strain>
        <tissue evidence="2">Blood</tissue>
    </source>
</reference>
<evidence type="ECO:0000313" key="2">
    <source>
        <dbReference type="EMBL" id="KAI2651496.1"/>
    </source>
</evidence>
<evidence type="ECO:0000256" key="1">
    <source>
        <dbReference type="SAM" id="MobiDB-lite"/>
    </source>
</evidence>
<feature type="compositionally biased region" description="Basic residues" evidence="1">
    <location>
        <begin position="388"/>
        <end position="403"/>
    </location>
</feature>
<feature type="compositionally biased region" description="Basic and acidic residues" evidence="1">
    <location>
        <begin position="495"/>
        <end position="525"/>
    </location>
</feature>
<evidence type="ECO:0000313" key="3">
    <source>
        <dbReference type="Proteomes" id="UP000830375"/>
    </source>
</evidence>
<feature type="compositionally biased region" description="Basic residues" evidence="1">
    <location>
        <begin position="417"/>
        <end position="428"/>
    </location>
</feature>
<dbReference type="InterPro" id="IPR033374">
    <property type="entry name" value="NSMF"/>
</dbReference>
<feature type="region of interest" description="Disordered" evidence="1">
    <location>
        <begin position="273"/>
        <end position="294"/>
    </location>
</feature>
<name>A0ABQ8LMP3_LABRO</name>
<dbReference type="PROSITE" id="PS50096">
    <property type="entry name" value="IQ"/>
    <property type="match status" value="1"/>
</dbReference>
<keyword evidence="2" id="KW-0675">Receptor</keyword>
<gene>
    <name evidence="2" type="ORF">H4Q32_019605</name>
</gene>
<dbReference type="EMBL" id="JACTAM010000021">
    <property type="protein sequence ID" value="KAI2651496.1"/>
    <property type="molecule type" value="Genomic_DNA"/>
</dbReference>
<keyword evidence="3" id="KW-1185">Reference proteome</keyword>
<feature type="region of interest" description="Disordered" evidence="1">
    <location>
        <begin position="349"/>
        <end position="434"/>
    </location>
</feature>
<protein>
    <submittedName>
        <fullName evidence="2">NMDA receptor synaptonuclear signaling and neuronal migration factor</fullName>
    </submittedName>
</protein>
<accession>A0ABQ8LMP3</accession>
<dbReference type="PANTHER" id="PTHR32061">
    <property type="entry name" value="NMDA RECEPTOR SYNAPTONUCLEAR SIGNALING AND NEURONAL MIGRATION FACTOR"/>
    <property type="match status" value="1"/>
</dbReference>
<feature type="compositionally biased region" description="Basic and acidic residues" evidence="1">
    <location>
        <begin position="472"/>
        <end position="485"/>
    </location>
</feature>
<sequence length="879" mass="97390">MLSNVTSGKLRATASHQGFLWNDPRACDSFCGGGCKIEIGVGFPCVGNGSVDRTCGCLSPFFTLQIHHSPTFFLLDWKDKNATCESVGGSEIQSNQLHLHSARVSVPPRPPPLSFSLPLPTLVFPPFFLPYALFFTVTCVSTCLPLISAFTLQKQGHILKFEESGFQTSRCRQLPHAEHYSYPCESPLYPRLCGPANDEHVCVFCRAARAFGEYLHTHPENRNGSDHLLSDTLVGHDSDSPDSLCAQNNNFNSCTLQGSAVSADPSLINPALGLLEPPPPTAASSKSRLSLERSFSAEEDQQKCVECALQPARVYTITGESGMLGTSRGSKENLELEVLKAAQEACNAQALAQPSTSNSSSPTQHHRHHHGAAGGGGGGSGSASGSGNHHHSNHHHAGNHHHSNTSGAGSSGTSGGSHHHHGVHHHHLSQPLQSSVSAHNIRGWGEGKDCGLACEACPGVPSRSQGSLDLESSTREAGKQRRPPLERMCSVDRVTGLERGERGRATGERNRERGSGQGEGVKEDNSWFPKENMFSFQTATTTMQAVFRSLAERKRRKNEVESAAIIQSQYVSFRVLSEDQGNFRKHLRMVGSRRMKAQMYVMQPTVCEDHGTLRVCACDHFSTSLAFAERRAKSFNRSWSDPTPVKQDSLNDSKDSGDLQTTCGTPEEGGCEDMDWEEEREMERLACEGDDFIPPKIMLISSKVPKAEYVPNIIRRDDPSIIPILYDHEHATFDDILEEIEKRLTAYRRGSKIWRMLIFCQGGPGHLYLLKNKVATFAKVEKEEDMSQFWKRLSRFMSKVNPEPNLIHIMGCYVLGNPNGEKLFQKLKNLMRPYSVTFESPLELSAQGKEMIEMYFDFRLFRLWKTRQHSKLLDYEDLL</sequence>
<feature type="compositionally biased region" description="Polar residues" evidence="1">
    <location>
        <begin position="638"/>
        <end position="648"/>
    </location>
</feature>
<comment type="caution">
    <text evidence="2">The sequence shown here is derived from an EMBL/GenBank/DDBJ whole genome shotgun (WGS) entry which is preliminary data.</text>
</comment>
<feature type="compositionally biased region" description="Polar residues" evidence="1">
    <location>
        <begin position="462"/>
        <end position="471"/>
    </location>
</feature>
<proteinExistence type="predicted"/>
<feature type="region of interest" description="Disordered" evidence="1">
    <location>
        <begin position="460"/>
        <end position="525"/>
    </location>
</feature>
<feature type="compositionally biased region" description="Low complexity" evidence="1">
    <location>
        <begin position="349"/>
        <end position="363"/>
    </location>
</feature>
<feature type="region of interest" description="Disordered" evidence="1">
    <location>
        <begin position="638"/>
        <end position="671"/>
    </location>
</feature>
<organism evidence="2 3">
    <name type="scientific">Labeo rohita</name>
    <name type="common">Indian major carp</name>
    <name type="synonym">Cyprinus rohita</name>
    <dbReference type="NCBI Taxonomy" id="84645"/>
    <lineage>
        <taxon>Eukaryota</taxon>
        <taxon>Metazoa</taxon>
        <taxon>Chordata</taxon>
        <taxon>Craniata</taxon>
        <taxon>Vertebrata</taxon>
        <taxon>Euteleostomi</taxon>
        <taxon>Actinopterygii</taxon>
        <taxon>Neopterygii</taxon>
        <taxon>Teleostei</taxon>
        <taxon>Ostariophysi</taxon>
        <taxon>Cypriniformes</taxon>
        <taxon>Cyprinidae</taxon>
        <taxon>Labeoninae</taxon>
        <taxon>Labeonini</taxon>
        <taxon>Labeo</taxon>
    </lineage>
</organism>